<dbReference type="OrthoDB" id="11429at2157"/>
<comment type="catalytic activity">
    <reaction evidence="1">
        <text>Endonucleolytic cleavage of DNA to give random double-stranded fragments with terminal 5'-phosphates, ATP is simultaneously hydrolyzed.</text>
        <dbReference type="EC" id="3.1.21.3"/>
    </reaction>
</comment>
<evidence type="ECO:0000256" key="2">
    <source>
        <dbReference type="ARBA" id="ARBA00008598"/>
    </source>
</evidence>
<dbReference type="eggNOG" id="arCOG00878">
    <property type="taxonomic scope" value="Archaea"/>
</dbReference>
<sequence>MAMKPESVVHKEIADGLLKIGWENGNEKFGIEEHRLLTNVERLTLLGDVIIWDVLERKIKELNRSFFVNLTDEEEEKVWEEIKLKLESSDEVELLEALKYGLHLTALGKYDRIKLIDYENPDNNEFFFLHEAKYPGSPDNIKPDFSLFINGIPVVIIEAKAQGIIELDEIDWRRWAHVHGTEEEALTQIRKYEKYSPRLFRFVQFAVAYGDKQVYTPTMPGKHYAPAFEWRYPNEDVSNIFDLLAPERLLDVLRYFTFFFKRNEKGAKRIKVITRWNQYRATKRAIERITSYLSGNDEKSNGLIWQWQGSGKTFIMFFIANWFLNNYKDRNPVVFFIVDRNDLEEQHSGVFQSVEDREFLEHFDVIERINELRTRIEEMIKAEDTGRVIPTGLYIAKIQKFQYSKFKDMVKVRKVKGEERFEAEKAVRKREVLFLVDEAHRTQYGRLASVMRALFPRAMFFGFTGTPIFKRSRNTFYEFAYPKEGEYFLDVYFIKDSIRDGFTLDITHAIVEEEDVRLKIDENRLRAFMEAYENNDPEDFEAFLLGKRKTLKMTSKELLEELRKSRVFLESPKEIERFAEYIAKRIYDDTMGFQFKAMVVAVNRKACVHFKKALDKAFRNYFCSKIEELENEGRHEVAKHFRELCENAERLSEVVMTYPYNEDDEDIIEFKRWLKTRREFQNKSYNEMNKVIVDWFREEEYPKVLIVTDMLLTGFDEPKLRVMYLYKPIFEHRLLQAVTRVNRPYPGKETGLVVDAVGLWNAVIRVKGIYEMLAEQDPRVLKDFERNFARSIEEKVKEFEDKLSDIKEELSAIGIEVELIKALRKQGRWEELEREINRVRETLAPIALAFKGNDPQAVRLLNDLREVVSLYRSLGAHRARLAYLEDMMAVGAVYSTFIRLIGFTGKKSRFWDELLRFVHENMEVGPMREILQIKLGELSGTGSSFDTVARFYKLYYRAEDNSHDPVYKAILERLNKLLEQWLNRNIDLKTLAKEIKALESQADEYDKKRTERGWKESLVESVRFYLAKYMGLENVELKKFQRELKRLKRFTKGTSKKLSGALIQDIMSSIEADDNETYRRISREIDRLMEDSIIPAVRRYAGGRS</sequence>
<evidence type="ECO:0000256" key="11">
    <source>
        <dbReference type="SAM" id="Coils"/>
    </source>
</evidence>
<dbReference type="Gene3D" id="3.40.50.300">
    <property type="entry name" value="P-loop containing nucleotide triphosphate hydrolases"/>
    <property type="match status" value="2"/>
</dbReference>
<keyword evidence="9" id="KW-0067">ATP-binding</keyword>
<dbReference type="GO" id="GO:0005524">
    <property type="term" value="F:ATP binding"/>
    <property type="evidence" value="ECO:0007669"/>
    <property type="project" value="UniProtKB-KW"/>
</dbReference>
<dbReference type="SUPFAM" id="SSF52540">
    <property type="entry name" value="P-loop containing nucleoside triphosphate hydrolases"/>
    <property type="match status" value="2"/>
</dbReference>
<dbReference type="AlphaFoldDB" id="W8PL87"/>
<dbReference type="HOGENOM" id="CLU_005762_0_0_2"/>
<evidence type="ECO:0000256" key="8">
    <source>
        <dbReference type="ARBA" id="ARBA00022801"/>
    </source>
</evidence>
<keyword evidence="10" id="KW-0238">DNA-binding</keyword>
<dbReference type="EMBL" id="CP007264">
    <property type="protein sequence ID" value="AHL22804.1"/>
    <property type="molecule type" value="Genomic_DNA"/>
</dbReference>
<dbReference type="InterPro" id="IPR027417">
    <property type="entry name" value="P-loop_NTPase"/>
</dbReference>
<dbReference type="GO" id="GO:0004386">
    <property type="term" value="F:helicase activity"/>
    <property type="evidence" value="ECO:0007669"/>
    <property type="project" value="UniProtKB-KW"/>
</dbReference>
<keyword evidence="8" id="KW-0378">Hydrolase</keyword>
<keyword evidence="14" id="KW-1185">Reference proteome</keyword>
<dbReference type="InterPro" id="IPR007409">
    <property type="entry name" value="Restrct_endonuc_type1_HsdR_N"/>
</dbReference>
<name>W8PL87_9EURY</name>
<dbReference type="PANTHER" id="PTHR30195:SF15">
    <property type="entry name" value="TYPE I RESTRICTION ENZYME HINDI ENDONUCLEASE SUBUNIT"/>
    <property type="match status" value="1"/>
</dbReference>
<evidence type="ECO:0000256" key="10">
    <source>
        <dbReference type="ARBA" id="ARBA00023125"/>
    </source>
</evidence>
<dbReference type="InterPro" id="IPR014001">
    <property type="entry name" value="Helicase_ATP-bd"/>
</dbReference>
<evidence type="ECO:0000256" key="5">
    <source>
        <dbReference type="ARBA" id="ARBA00022741"/>
    </source>
</evidence>
<dbReference type="GO" id="GO:0009307">
    <property type="term" value="P:DNA restriction-modification system"/>
    <property type="evidence" value="ECO:0007669"/>
    <property type="project" value="UniProtKB-KW"/>
</dbReference>
<dbReference type="SMART" id="SM00487">
    <property type="entry name" value="DEXDc"/>
    <property type="match status" value="1"/>
</dbReference>
<dbReference type="KEGG" id="tnu:BD01_1187"/>
<evidence type="ECO:0000313" key="14">
    <source>
        <dbReference type="Proteomes" id="UP000019434"/>
    </source>
</evidence>
<keyword evidence="7" id="KW-0255">Endonuclease</keyword>
<protein>
    <recommendedName>
        <fullName evidence="3">type I site-specific deoxyribonuclease</fullName>
        <ecNumber evidence="3">3.1.21.3</ecNumber>
    </recommendedName>
</protein>
<keyword evidence="5" id="KW-0547">Nucleotide-binding</keyword>
<evidence type="ECO:0000256" key="7">
    <source>
        <dbReference type="ARBA" id="ARBA00022759"/>
    </source>
</evidence>
<dbReference type="PROSITE" id="PS51192">
    <property type="entry name" value="HELICASE_ATP_BIND_1"/>
    <property type="match status" value="1"/>
</dbReference>
<comment type="similarity">
    <text evidence="2">Belongs to the HsdR family.</text>
</comment>
<dbReference type="GO" id="GO:0003677">
    <property type="term" value="F:DNA binding"/>
    <property type="evidence" value="ECO:0007669"/>
    <property type="project" value="UniProtKB-KW"/>
</dbReference>
<dbReference type="Gene3D" id="3.90.1570.50">
    <property type="match status" value="1"/>
</dbReference>
<feature type="domain" description="Helicase ATP-binding" evidence="12">
    <location>
        <begin position="293"/>
        <end position="485"/>
    </location>
</feature>
<dbReference type="PANTHER" id="PTHR30195">
    <property type="entry name" value="TYPE I SITE-SPECIFIC DEOXYRIBONUCLEASE PROTEIN SUBUNIT M AND R"/>
    <property type="match status" value="1"/>
</dbReference>
<evidence type="ECO:0000313" key="13">
    <source>
        <dbReference type="EMBL" id="AHL22804.1"/>
    </source>
</evidence>
<proteinExistence type="inferred from homology"/>
<dbReference type="GeneID" id="24957792"/>
<dbReference type="InterPro" id="IPR055180">
    <property type="entry name" value="HsdR_RecA-like_helicase_dom_2"/>
</dbReference>
<dbReference type="InterPro" id="IPR040980">
    <property type="entry name" value="SWI2_SNF2"/>
</dbReference>
<organism evidence="13 14">
    <name type="scientific">Thermococcus nautili</name>
    <dbReference type="NCBI Taxonomy" id="195522"/>
    <lineage>
        <taxon>Archaea</taxon>
        <taxon>Methanobacteriati</taxon>
        <taxon>Methanobacteriota</taxon>
        <taxon>Thermococci</taxon>
        <taxon>Thermococcales</taxon>
        <taxon>Thermococcaceae</taxon>
        <taxon>Thermococcus</taxon>
    </lineage>
</organism>
<keyword evidence="13" id="KW-0347">Helicase</keyword>
<accession>W8PL87</accession>
<dbReference type="CDD" id="cd22332">
    <property type="entry name" value="HsdR_N"/>
    <property type="match status" value="1"/>
</dbReference>
<dbReference type="Pfam" id="PF22679">
    <property type="entry name" value="T1R_D3-like"/>
    <property type="match status" value="1"/>
</dbReference>
<dbReference type="Pfam" id="PF04313">
    <property type="entry name" value="HSDR_N"/>
    <property type="match status" value="1"/>
</dbReference>
<keyword evidence="4" id="KW-0540">Nuclease</keyword>
<gene>
    <name evidence="13" type="ORF">BD01_1187</name>
</gene>
<evidence type="ECO:0000259" key="12">
    <source>
        <dbReference type="PROSITE" id="PS51192"/>
    </source>
</evidence>
<evidence type="ECO:0000256" key="3">
    <source>
        <dbReference type="ARBA" id="ARBA00012654"/>
    </source>
</evidence>
<dbReference type="REBASE" id="82145">
    <property type="entry name" value="TnaORF1183P"/>
</dbReference>
<keyword evidence="6" id="KW-0680">Restriction system</keyword>
<evidence type="ECO:0000256" key="4">
    <source>
        <dbReference type="ARBA" id="ARBA00022722"/>
    </source>
</evidence>
<dbReference type="NCBIfam" id="TIGR00348">
    <property type="entry name" value="hsdR"/>
    <property type="match status" value="1"/>
</dbReference>
<evidence type="ECO:0000256" key="6">
    <source>
        <dbReference type="ARBA" id="ARBA00022747"/>
    </source>
</evidence>
<evidence type="ECO:0000256" key="9">
    <source>
        <dbReference type="ARBA" id="ARBA00022840"/>
    </source>
</evidence>
<dbReference type="Pfam" id="PF18766">
    <property type="entry name" value="SWI2_SNF2"/>
    <property type="match status" value="1"/>
</dbReference>
<reference evidence="13 14" key="1">
    <citation type="submission" date="2014-02" db="EMBL/GenBank/DDBJ databases">
        <title>Genome Sequence of an Hyperthermophilic Archaeon, Thermococcus nautili 30-1, producing viral vesicles.</title>
        <authorList>
            <person name="Oberto J."/>
            <person name="Gaudin M."/>
            <person name="Cossu M."/>
            <person name="Gorlas A."/>
            <person name="Slesarev A."/>
            <person name="Marguet E."/>
            <person name="Forterre P."/>
        </authorList>
    </citation>
    <scope>NUCLEOTIDE SEQUENCE [LARGE SCALE GENOMIC DNA]</scope>
    <source>
        <strain evidence="13 14">30-1</strain>
    </source>
</reference>
<dbReference type="Proteomes" id="UP000019434">
    <property type="component" value="Chromosome"/>
</dbReference>
<keyword evidence="11" id="KW-0175">Coiled coil</keyword>
<dbReference type="InterPro" id="IPR004473">
    <property type="entry name" value="Restrct_endonuc_typeI_HsdR"/>
</dbReference>
<dbReference type="RefSeq" id="WP_051482168.1">
    <property type="nucleotide sequence ID" value="NZ_CP007264.1"/>
</dbReference>
<feature type="coiled-coil region" evidence="11">
    <location>
        <begin position="971"/>
        <end position="1008"/>
    </location>
</feature>
<dbReference type="STRING" id="195522.BD01_1187"/>
<feature type="coiled-coil region" evidence="11">
    <location>
        <begin position="789"/>
        <end position="816"/>
    </location>
</feature>
<dbReference type="InterPro" id="IPR051268">
    <property type="entry name" value="Type-I_R_enzyme_R_subunit"/>
</dbReference>
<evidence type="ECO:0000256" key="1">
    <source>
        <dbReference type="ARBA" id="ARBA00000851"/>
    </source>
</evidence>
<dbReference type="EC" id="3.1.21.3" evidence="3"/>
<dbReference type="GO" id="GO:0009035">
    <property type="term" value="F:type I site-specific deoxyribonuclease activity"/>
    <property type="evidence" value="ECO:0007669"/>
    <property type="project" value="UniProtKB-EC"/>
</dbReference>